<dbReference type="EMBL" id="SOHM01000031">
    <property type="protein sequence ID" value="TFD87276.1"/>
    <property type="molecule type" value="Genomic_DNA"/>
</dbReference>
<feature type="transmembrane region" description="Helical" evidence="1">
    <location>
        <begin position="56"/>
        <end position="81"/>
    </location>
</feature>
<evidence type="ECO:0000313" key="3">
    <source>
        <dbReference type="Proteomes" id="UP000298468"/>
    </source>
</evidence>
<name>A0A4R9BMS5_9MICO</name>
<keyword evidence="1" id="KW-0812">Transmembrane</keyword>
<evidence type="ECO:0000256" key="1">
    <source>
        <dbReference type="SAM" id="Phobius"/>
    </source>
</evidence>
<dbReference type="AlphaFoldDB" id="A0A4R9BMS5"/>
<dbReference type="Proteomes" id="UP000298468">
    <property type="component" value="Unassembled WGS sequence"/>
</dbReference>
<proteinExistence type="predicted"/>
<sequence>MSASTQWAPPSVPADGWNNNQIAVGARTVFLWALGVLVGSWVFAIGLASSQSLGVFVSWLGSATATGLAIWAIVLGSIGVGRAAKLGGYRRGTALTGLLGGLGVLLIAPVVVLLGSLLLLG</sequence>
<keyword evidence="1" id="KW-1133">Transmembrane helix</keyword>
<accession>A0A4R9BMS5</accession>
<evidence type="ECO:0000313" key="2">
    <source>
        <dbReference type="EMBL" id="TFD87276.1"/>
    </source>
</evidence>
<comment type="caution">
    <text evidence="2">The sequence shown here is derived from an EMBL/GenBank/DDBJ whole genome shotgun (WGS) entry which is preliminary data.</text>
</comment>
<feature type="transmembrane region" description="Helical" evidence="1">
    <location>
        <begin position="93"/>
        <end position="120"/>
    </location>
</feature>
<organism evidence="2 3">
    <name type="scientific">Cryobacterium lactosi</name>
    <dbReference type="NCBI Taxonomy" id="1259202"/>
    <lineage>
        <taxon>Bacteria</taxon>
        <taxon>Bacillati</taxon>
        <taxon>Actinomycetota</taxon>
        <taxon>Actinomycetes</taxon>
        <taxon>Micrococcales</taxon>
        <taxon>Microbacteriaceae</taxon>
        <taxon>Cryobacterium</taxon>
    </lineage>
</organism>
<dbReference type="RefSeq" id="WP_134641757.1">
    <property type="nucleotide sequence ID" value="NZ_SOHM01000031.1"/>
</dbReference>
<evidence type="ECO:0008006" key="4">
    <source>
        <dbReference type="Google" id="ProtNLM"/>
    </source>
</evidence>
<keyword evidence="1" id="KW-0472">Membrane</keyword>
<gene>
    <name evidence="2" type="ORF">E3T61_15775</name>
</gene>
<dbReference type="OrthoDB" id="5119589at2"/>
<protein>
    <recommendedName>
        <fullName evidence="4">DUF4190 domain-containing protein</fullName>
    </recommendedName>
</protein>
<feature type="transmembrane region" description="Helical" evidence="1">
    <location>
        <begin position="29"/>
        <end position="50"/>
    </location>
</feature>
<reference evidence="2 3" key="1">
    <citation type="submission" date="2019-03" db="EMBL/GenBank/DDBJ databases">
        <title>Genomics of glacier-inhabiting Cryobacterium strains.</title>
        <authorList>
            <person name="Liu Q."/>
            <person name="Xin Y.-H."/>
        </authorList>
    </citation>
    <scope>NUCLEOTIDE SEQUENCE [LARGE SCALE GENOMIC DNA]</scope>
    <source>
        <strain evidence="2 3">Sr59</strain>
    </source>
</reference>
<keyword evidence="3" id="KW-1185">Reference proteome</keyword>